<reference evidence="2" key="1">
    <citation type="journal article" date="2023" name="Plant J.">
        <title>Genome sequences and population genomics provide insights into the demographic history, inbreeding, and mutation load of two 'living fossil' tree species of Dipteronia.</title>
        <authorList>
            <person name="Feng Y."/>
            <person name="Comes H.P."/>
            <person name="Chen J."/>
            <person name="Zhu S."/>
            <person name="Lu R."/>
            <person name="Zhang X."/>
            <person name="Li P."/>
            <person name="Qiu J."/>
            <person name="Olsen K.M."/>
            <person name="Qiu Y."/>
        </authorList>
    </citation>
    <scope>NUCLEOTIDE SEQUENCE</scope>
    <source>
        <strain evidence="2">NBL</strain>
    </source>
</reference>
<dbReference type="InterPro" id="IPR050942">
    <property type="entry name" value="F-box_BR-signaling"/>
</dbReference>
<proteinExistence type="predicted"/>
<dbReference type="InterPro" id="IPR005174">
    <property type="entry name" value="KIB1-4_b-propeller"/>
</dbReference>
<evidence type="ECO:0000259" key="1">
    <source>
        <dbReference type="Pfam" id="PF03478"/>
    </source>
</evidence>
<keyword evidence="3" id="KW-1185">Reference proteome</keyword>
<dbReference type="Proteomes" id="UP001281410">
    <property type="component" value="Unassembled WGS sequence"/>
</dbReference>
<dbReference type="EMBL" id="JANJYJ010000001">
    <property type="protein sequence ID" value="KAK3229654.1"/>
    <property type="molecule type" value="Genomic_DNA"/>
</dbReference>
<sequence length="129" mass="14575">MESSSIKEGSCLATYVTTLYFHIIKVDLNTNTWTRIYEFVNRALFLGHSYSISIEVSDNSFEVSDNSFCQPNCIYFTDDAAEQYSSNGYGGDRHRGGKDMGIYNLGDGSITAYFKGNIAYHQIFIRDIT</sequence>
<comment type="caution">
    <text evidence="2">The sequence shown here is derived from an EMBL/GenBank/DDBJ whole genome shotgun (WGS) entry which is preliminary data.</text>
</comment>
<dbReference type="Pfam" id="PF03478">
    <property type="entry name" value="Beta-prop_KIB1-4"/>
    <property type="match status" value="1"/>
</dbReference>
<organism evidence="2 3">
    <name type="scientific">Dipteronia sinensis</name>
    <dbReference type="NCBI Taxonomy" id="43782"/>
    <lineage>
        <taxon>Eukaryota</taxon>
        <taxon>Viridiplantae</taxon>
        <taxon>Streptophyta</taxon>
        <taxon>Embryophyta</taxon>
        <taxon>Tracheophyta</taxon>
        <taxon>Spermatophyta</taxon>
        <taxon>Magnoliopsida</taxon>
        <taxon>eudicotyledons</taxon>
        <taxon>Gunneridae</taxon>
        <taxon>Pentapetalae</taxon>
        <taxon>rosids</taxon>
        <taxon>malvids</taxon>
        <taxon>Sapindales</taxon>
        <taxon>Sapindaceae</taxon>
        <taxon>Hippocastanoideae</taxon>
        <taxon>Acereae</taxon>
        <taxon>Dipteronia</taxon>
    </lineage>
</organism>
<dbReference type="AlphaFoldDB" id="A0AAE0B5T6"/>
<dbReference type="PANTHER" id="PTHR44259:SF108">
    <property type="entry name" value="F-BOX PROTEIN SKIP23-LIKE"/>
    <property type="match status" value="1"/>
</dbReference>
<accession>A0AAE0B5T6</accession>
<evidence type="ECO:0000313" key="3">
    <source>
        <dbReference type="Proteomes" id="UP001281410"/>
    </source>
</evidence>
<name>A0AAE0B5T6_9ROSI</name>
<feature type="domain" description="KIB1-4 beta-propeller" evidence="1">
    <location>
        <begin position="17"/>
        <end position="104"/>
    </location>
</feature>
<dbReference type="PANTHER" id="PTHR44259">
    <property type="entry name" value="OS07G0183000 PROTEIN-RELATED"/>
    <property type="match status" value="1"/>
</dbReference>
<gene>
    <name evidence="2" type="ORF">Dsin_001535</name>
</gene>
<evidence type="ECO:0000313" key="2">
    <source>
        <dbReference type="EMBL" id="KAK3229654.1"/>
    </source>
</evidence>
<protein>
    <recommendedName>
        <fullName evidence="1">KIB1-4 beta-propeller domain-containing protein</fullName>
    </recommendedName>
</protein>